<dbReference type="RefSeq" id="WP_007087941.1">
    <property type="nucleotide sequence ID" value="NZ_AJLS01000163.1"/>
</dbReference>
<name>K6D5P3_9BACI</name>
<dbReference type="InterPro" id="IPR052419">
    <property type="entry name" value="5_3-deoxyribonucleotidase-like"/>
</dbReference>
<dbReference type="InterPro" id="IPR036412">
    <property type="entry name" value="HAD-like_sf"/>
</dbReference>
<dbReference type="PANTHER" id="PTHR35134">
    <property type="entry name" value="NUCLEOTIDASE YQFW-RELATED"/>
    <property type="match status" value="1"/>
</dbReference>
<keyword evidence="2 3" id="KW-0378">Hydrolase</keyword>
<dbReference type="STRING" id="1117379.BABA_24750"/>
<evidence type="ECO:0000256" key="4">
    <source>
        <dbReference type="PIRSR" id="PIRSR610708-1"/>
    </source>
</evidence>
<dbReference type="AlphaFoldDB" id="K6D5P3"/>
<reference evidence="5 6" key="1">
    <citation type="journal article" date="2012" name="Front. Microbiol.">
        <title>Redundancy and modularity in membrane-associated dissimilatory nitrate reduction in Bacillus.</title>
        <authorList>
            <person name="Heylen K."/>
            <person name="Keltjens J."/>
        </authorList>
    </citation>
    <scope>NUCLEOTIDE SEQUENCE [LARGE SCALE GENOMIC DNA]</scope>
    <source>
        <strain evidence="6">LMG 21833T</strain>
    </source>
</reference>
<comment type="caution">
    <text evidence="5">The sequence shown here is derived from an EMBL/GenBank/DDBJ whole genome shotgun (WGS) entry which is preliminary data.</text>
</comment>
<dbReference type="eggNOG" id="COG5663">
    <property type="taxonomic scope" value="Bacteria"/>
</dbReference>
<dbReference type="Gene3D" id="3.40.50.1000">
    <property type="entry name" value="HAD superfamily/HAD-like"/>
    <property type="match status" value="1"/>
</dbReference>
<accession>K6D5P3</accession>
<evidence type="ECO:0000256" key="3">
    <source>
        <dbReference type="PIRNR" id="PIRNR021362"/>
    </source>
</evidence>
<dbReference type="EC" id="3.1.3.-" evidence="3"/>
<dbReference type="SUPFAM" id="SSF56784">
    <property type="entry name" value="HAD-like"/>
    <property type="match status" value="1"/>
</dbReference>
<dbReference type="InterPro" id="IPR010708">
    <property type="entry name" value="5'(3')-deoxyribonucleotidase"/>
</dbReference>
<dbReference type="GO" id="GO:0009264">
    <property type="term" value="P:deoxyribonucleotide catabolic process"/>
    <property type="evidence" value="ECO:0007669"/>
    <property type="project" value="InterPro"/>
</dbReference>
<dbReference type="PANTHER" id="PTHR35134:SF2">
    <property type="entry name" value="NUCLEOTIDASE YQFW-RELATED"/>
    <property type="match status" value="1"/>
</dbReference>
<comment type="similarity">
    <text evidence="1 3">Belongs to the 5'(3')-deoxyribonucleotidase family.</text>
</comment>
<dbReference type="Pfam" id="PF06941">
    <property type="entry name" value="NT5C"/>
    <property type="match status" value="1"/>
</dbReference>
<evidence type="ECO:0000313" key="6">
    <source>
        <dbReference type="Proteomes" id="UP000006316"/>
    </source>
</evidence>
<dbReference type="PATRIC" id="fig|1117379.3.peg.5130"/>
<dbReference type="OrthoDB" id="2471595at2"/>
<dbReference type="PIRSF" id="PIRSF021362">
    <property type="entry name" value="UCP021362_HAD"/>
    <property type="match status" value="1"/>
</dbReference>
<feature type="active site" description="Proton donor" evidence="4">
    <location>
        <position position="10"/>
    </location>
</feature>
<dbReference type="GO" id="GO:0008253">
    <property type="term" value="F:5'-nucleotidase activity"/>
    <property type="evidence" value="ECO:0007669"/>
    <property type="project" value="InterPro"/>
</dbReference>
<evidence type="ECO:0000313" key="5">
    <source>
        <dbReference type="EMBL" id="EKN63604.1"/>
    </source>
</evidence>
<dbReference type="InterPro" id="IPR009206">
    <property type="entry name" value="Nucleotidase_putative"/>
</dbReference>
<organism evidence="5 6">
    <name type="scientific">Neobacillus bataviensis LMG 21833</name>
    <dbReference type="NCBI Taxonomy" id="1117379"/>
    <lineage>
        <taxon>Bacteria</taxon>
        <taxon>Bacillati</taxon>
        <taxon>Bacillota</taxon>
        <taxon>Bacilli</taxon>
        <taxon>Bacillales</taxon>
        <taxon>Bacillaceae</taxon>
        <taxon>Neobacillus</taxon>
    </lineage>
</organism>
<proteinExistence type="inferred from homology"/>
<protein>
    <recommendedName>
        <fullName evidence="3">Nucleotidase</fullName>
        <ecNumber evidence="3">3.1.3.-</ecNumber>
    </recommendedName>
</protein>
<dbReference type="Proteomes" id="UP000006316">
    <property type="component" value="Unassembled WGS sequence"/>
</dbReference>
<evidence type="ECO:0000256" key="1">
    <source>
        <dbReference type="ARBA" id="ARBA00009589"/>
    </source>
</evidence>
<feature type="active site" description="Nucleophile" evidence="4">
    <location>
        <position position="8"/>
    </location>
</feature>
<dbReference type="EMBL" id="AJLS01000163">
    <property type="protein sequence ID" value="EKN63604.1"/>
    <property type="molecule type" value="Genomic_DNA"/>
</dbReference>
<evidence type="ECO:0000256" key="2">
    <source>
        <dbReference type="ARBA" id="ARBA00022801"/>
    </source>
</evidence>
<gene>
    <name evidence="5" type="ORF">BABA_24750</name>
</gene>
<dbReference type="InterPro" id="IPR023214">
    <property type="entry name" value="HAD_sf"/>
</dbReference>
<keyword evidence="6" id="KW-1185">Reference proteome</keyword>
<sequence>MRKRFGIDIDGTVTCPKSILPFINKAFGMNIKYEHVNQYELTPFVNVSEEEFAKWFAENEPLIYKESPPAKGALHILHKWENKHDLIFISARGSHLLDVTEDWFFHHGLTYRHIELIGSHDKVETIKKHQIELFFEDKHDNAVMIHEECRIPVILFDTPYNQDPIPRGVIRINNWSEAYFWVTNWLKQEEMECKVVSSSHQY</sequence>